<keyword evidence="1" id="KW-0347">Helicase</keyword>
<name>A0A8H5B7V0_9AGAR</name>
<evidence type="ECO:0000256" key="1">
    <source>
        <dbReference type="RuleBase" id="RU363044"/>
    </source>
</evidence>
<dbReference type="OrthoDB" id="3247165at2759"/>
<keyword evidence="1" id="KW-0547">Nucleotide-binding</keyword>
<protein>
    <recommendedName>
        <fullName evidence="1">ATP-dependent DNA helicase</fullName>
        <ecNumber evidence="1">5.6.2.3</ecNumber>
    </recommendedName>
</protein>
<dbReference type="Gene3D" id="3.40.50.300">
    <property type="entry name" value="P-loop containing nucleotide triphosphate hydrolases"/>
    <property type="match status" value="1"/>
</dbReference>
<dbReference type="GO" id="GO:0000723">
    <property type="term" value="P:telomere maintenance"/>
    <property type="evidence" value="ECO:0007669"/>
    <property type="project" value="InterPro"/>
</dbReference>
<reference evidence="3 4" key="1">
    <citation type="journal article" date="2020" name="ISME J.">
        <title>Uncovering the hidden diversity of litter-decomposition mechanisms in mushroom-forming fungi.</title>
        <authorList>
            <person name="Floudas D."/>
            <person name="Bentzer J."/>
            <person name="Ahren D."/>
            <person name="Johansson T."/>
            <person name="Persson P."/>
            <person name="Tunlid A."/>
        </authorList>
    </citation>
    <scope>NUCLEOTIDE SEQUENCE [LARGE SCALE GENOMIC DNA]</scope>
    <source>
        <strain evidence="3 4">CBS 175.51</strain>
    </source>
</reference>
<keyword evidence="1" id="KW-0234">DNA repair</keyword>
<keyword evidence="1" id="KW-0067">ATP-binding</keyword>
<proteinExistence type="inferred from homology"/>
<dbReference type="SUPFAM" id="SSF52540">
    <property type="entry name" value="P-loop containing nucleoside triphosphate hydrolases"/>
    <property type="match status" value="2"/>
</dbReference>
<dbReference type="InterPro" id="IPR010285">
    <property type="entry name" value="DNA_helicase_pif1-like_DEAD"/>
</dbReference>
<dbReference type="GO" id="GO:0006310">
    <property type="term" value="P:DNA recombination"/>
    <property type="evidence" value="ECO:0007669"/>
    <property type="project" value="UniProtKB-KW"/>
</dbReference>
<keyword evidence="1" id="KW-0227">DNA damage</keyword>
<feature type="domain" description="DNA helicase Pif1-like DEAD-box helicase" evidence="2">
    <location>
        <begin position="132"/>
        <end position="343"/>
    </location>
</feature>
<keyword evidence="4" id="KW-1185">Reference proteome</keyword>
<evidence type="ECO:0000313" key="3">
    <source>
        <dbReference type="EMBL" id="KAF5318409.1"/>
    </source>
</evidence>
<dbReference type="EMBL" id="JAACJK010000178">
    <property type="protein sequence ID" value="KAF5318409.1"/>
    <property type="molecule type" value="Genomic_DNA"/>
</dbReference>
<sequence length="1049" mass="117521">MDVDPKDEEIGTWSQKKVDQMKEVEVVLHSAGWHVDGASSTASMAGRAFAPERSFAPSKWKDVVASERRKVMNARLATAVPNQYALEDDMDIDVQVINDARVVPGSYFHADFNLNDADVSAQLNETVQLYSLNEEQTRAFRIVANHSVSPRADQLLMYIGGMGGTGKTQVINALRLWFDVRNQGNRMVVTAPTGAAASVVRGSTYHSYLGVATGDRRAYAPRGGKALDEARLRMRGVDYVFMDEISMVSCQDLYLIDARLKDITTLHDLPFGGVNIIVAGDFAQLPPAKGLSLYSGEVSKVQLPRQVQGDQDNTLGLLLWNMFVTVVVLRQNMRQTESDDADEDALRTCLVNMRYRECTEADLEFLRSRIPANNPSISLGDPLWRNVSIITAWNTHKDQINEMNAVRFAHESKQPLFMFYCIDKQSTANGQRGRRKKAPPPPAQHKIKLTDTVREALWTSPPYTSEHVPACLPLCVGMPVMIRNNDATELCITKGQEAKVRGWTSREISGHPGKFALDVLFVELLNPKDPIKLPYLEENVVPLMKISTAITAVLPNDAKISVSRQQVPVILNFAMTDYASQGKTREVNVVDLTRSRNHQAMYTALSRGTKASATAILRDFKEEKLTGGISGHLRQEFRMIDTLDEITKRRYDREIPAEVVQKLRASTVVAYKTWKRKEGSAGESEASKRNRKRKADHIALVESAKKKIRVDPEIPRESRQEEFREKWLDSWEWDSVDWSCAHDSFLTILRYVWYTRSTTFISQLAPASWYLEYMFEMFAAIDRGAAALNECRYGIRERLWLAEGDSFPRGQAGTDLYSLVQIIGGSQLGSPSNLTYRLCMGCHARTPGTGVFEGIGPYVDMRSSLSRVVQVSTYVRSLEAVAGSCSDCDGDLLLENEYPQLMLAGVVYWGADHFAARIVDESLRVYRYDDMQMNGLVTYEYSLSSGLHKNTLSVFDRKGRGSTDLPLNQLYSLFKARAGSGIRSVWGNVLVVKADKDGIVCDVVVEDLYFVETLVYSFFEDKRLYDVPRGINPLVSPDSVGSGWGSSWA</sequence>
<gene>
    <name evidence="3" type="ORF">D9611_013936</name>
</gene>
<dbReference type="EC" id="5.6.2.3" evidence="1"/>
<comment type="similarity">
    <text evidence="1">Belongs to the helicase family.</text>
</comment>
<dbReference type="InterPro" id="IPR027417">
    <property type="entry name" value="P-loop_NTPase"/>
</dbReference>
<dbReference type="Pfam" id="PF05970">
    <property type="entry name" value="PIF1"/>
    <property type="match status" value="1"/>
</dbReference>
<dbReference type="InterPro" id="IPR051055">
    <property type="entry name" value="PIF1_helicase"/>
</dbReference>
<accession>A0A8H5B7V0</accession>
<dbReference type="PANTHER" id="PTHR47642">
    <property type="entry name" value="ATP-DEPENDENT DNA HELICASE"/>
    <property type="match status" value="1"/>
</dbReference>
<dbReference type="GO" id="GO:0016787">
    <property type="term" value="F:hydrolase activity"/>
    <property type="evidence" value="ECO:0007669"/>
    <property type="project" value="UniProtKB-KW"/>
</dbReference>
<comment type="cofactor">
    <cofactor evidence="1">
        <name>Mg(2+)</name>
        <dbReference type="ChEBI" id="CHEBI:18420"/>
    </cofactor>
</comment>
<organism evidence="3 4">
    <name type="scientific">Ephemerocybe angulata</name>
    <dbReference type="NCBI Taxonomy" id="980116"/>
    <lineage>
        <taxon>Eukaryota</taxon>
        <taxon>Fungi</taxon>
        <taxon>Dikarya</taxon>
        <taxon>Basidiomycota</taxon>
        <taxon>Agaricomycotina</taxon>
        <taxon>Agaricomycetes</taxon>
        <taxon>Agaricomycetidae</taxon>
        <taxon>Agaricales</taxon>
        <taxon>Agaricineae</taxon>
        <taxon>Psathyrellaceae</taxon>
        <taxon>Ephemerocybe</taxon>
    </lineage>
</organism>
<comment type="catalytic activity">
    <reaction evidence="1">
        <text>ATP + H2O = ADP + phosphate + H(+)</text>
        <dbReference type="Rhea" id="RHEA:13065"/>
        <dbReference type="ChEBI" id="CHEBI:15377"/>
        <dbReference type="ChEBI" id="CHEBI:15378"/>
        <dbReference type="ChEBI" id="CHEBI:30616"/>
        <dbReference type="ChEBI" id="CHEBI:43474"/>
        <dbReference type="ChEBI" id="CHEBI:456216"/>
        <dbReference type="EC" id="5.6.2.3"/>
    </reaction>
</comment>
<evidence type="ECO:0000313" key="4">
    <source>
        <dbReference type="Proteomes" id="UP000541558"/>
    </source>
</evidence>
<dbReference type="GO" id="GO:0043139">
    <property type="term" value="F:5'-3' DNA helicase activity"/>
    <property type="evidence" value="ECO:0007669"/>
    <property type="project" value="UniProtKB-EC"/>
</dbReference>
<dbReference type="AlphaFoldDB" id="A0A8H5B7V0"/>
<dbReference type="GO" id="GO:0006281">
    <property type="term" value="P:DNA repair"/>
    <property type="evidence" value="ECO:0007669"/>
    <property type="project" value="UniProtKB-KW"/>
</dbReference>
<dbReference type="GO" id="GO:0005524">
    <property type="term" value="F:ATP binding"/>
    <property type="evidence" value="ECO:0007669"/>
    <property type="project" value="UniProtKB-KW"/>
</dbReference>
<keyword evidence="1" id="KW-0378">Hydrolase</keyword>
<comment type="caution">
    <text evidence="3">The sequence shown here is derived from an EMBL/GenBank/DDBJ whole genome shotgun (WGS) entry which is preliminary data.</text>
</comment>
<keyword evidence="1" id="KW-0233">DNA recombination</keyword>
<evidence type="ECO:0000259" key="2">
    <source>
        <dbReference type="Pfam" id="PF05970"/>
    </source>
</evidence>
<dbReference type="Proteomes" id="UP000541558">
    <property type="component" value="Unassembled WGS sequence"/>
</dbReference>